<gene>
    <name evidence="7" type="ORF">I5731_03800</name>
</gene>
<evidence type="ECO:0000256" key="5">
    <source>
        <dbReference type="SAM" id="SignalP"/>
    </source>
</evidence>
<dbReference type="CDD" id="cd06342">
    <property type="entry name" value="PBP1_ABC_LIVBP-like"/>
    <property type="match status" value="1"/>
</dbReference>
<dbReference type="Pfam" id="PF13458">
    <property type="entry name" value="Peripla_BP_6"/>
    <property type="match status" value="1"/>
</dbReference>
<feature type="domain" description="Leucine-binding protein" evidence="6">
    <location>
        <begin position="28"/>
        <end position="350"/>
    </location>
</feature>
<name>A0A931I0Y7_9HYPH</name>
<organism evidence="7 8">
    <name type="scientific">Methylobrevis albus</name>
    <dbReference type="NCBI Taxonomy" id="2793297"/>
    <lineage>
        <taxon>Bacteria</taxon>
        <taxon>Pseudomonadati</taxon>
        <taxon>Pseudomonadota</taxon>
        <taxon>Alphaproteobacteria</taxon>
        <taxon>Hyphomicrobiales</taxon>
        <taxon>Pleomorphomonadaceae</taxon>
        <taxon>Methylobrevis</taxon>
    </lineage>
</organism>
<comment type="similarity">
    <text evidence="1">Belongs to the leucine-binding protein family.</text>
</comment>
<dbReference type="Gene3D" id="3.40.50.2300">
    <property type="match status" value="2"/>
</dbReference>
<dbReference type="InterPro" id="IPR000709">
    <property type="entry name" value="Leu_Ile_Val-bd"/>
</dbReference>
<dbReference type="InterPro" id="IPR028082">
    <property type="entry name" value="Peripla_BP_I"/>
</dbReference>
<keyword evidence="3 5" id="KW-0732">Signal</keyword>
<dbReference type="GO" id="GO:0006865">
    <property type="term" value="P:amino acid transport"/>
    <property type="evidence" value="ECO:0007669"/>
    <property type="project" value="UniProtKB-KW"/>
</dbReference>
<feature type="chain" id="PRO_5036919721" evidence="5">
    <location>
        <begin position="28"/>
        <end position="357"/>
    </location>
</feature>
<dbReference type="EMBL" id="JADZLT010000040">
    <property type="protein sequence ID" value="MBH0236938.1"/>
    <property type="molecule type" value="Genomic_DNA"/>
</dbReference>
<evidence type="ECO:0000256" key="1">
    <source>
        <dbReference type="ARBA" id="ARBA00010062"/>
    </source>
</evidence>
<dbReference type="RefSeq" id="WP_197310024.1">
    <property type="nucleotide sequence ID" value="NZ_JADZLT010000040.1"/>
</dbReference>
<dbReference type="InterPro" id="IPR028081">
    <property type="entry name" value="Leu-bd"/>
</dbReference>
<dbReference type="PANTHER" id="PTHR47151">
    <property type="entry name" value="LEU/ILE/VAL-BINDING ABC TRANSPORTER SUBUNIT"/>
    <property type="match status" value="1"/>
</dbReference>
<evidence type="ECO:0000256" key="2">
    <source>
        <dbReference type="ARBA" id="ARBA00022448"/>
    </source>
</evidence>
<evidence type="ECO:0000259" key="6">
    <source>
        <dbReference type="Pfam" id="PF13458"/>
    </source>
</evidence>
<dbReference type="Proteomes" id="UP000631694">
    <property type="component" value="Unassembled WGS sequence"/>
</dbReference>
<dbReference type="PANTHER" id="PTHR47151:SF2">
    <property type="entry name" value="AMINO ACID BINDING PROTEIN"/>
    <property type="match status" value="1"/>
</dbReference>
<dbReference type="PRINTS" id="PR00337">
    <property type="entry name" value="LEUILEVALBP"/>
</dbReference>
<evidence type="ECO:0000313" key="8">
    <source>
        <dbReference type="Proteomes" id="UP000631694"/>
    </source>
</evidence>
<evidence type="ECO:0000256" key="3">
    <source>
        <dbReference type="ARBA" id="ARBA00022729"/>
    </source>
</evidence>
<sequence length="357" mass="35809">MRRFPPPKTLLLAAMLAALAVAAPAAAEVRIAVVAPSSGAFAPFGDAIRAGVAAGAAAIGEVEGEPIVVEEAEDACDAERATATANRLVGRGVRLVVGHFCSLASVAAANVYAENGIVLITPSAAGSKVTDTRPAPMVFRIAPRIDAAGRFLGAFLGRSYRNAAVAFVGDGSTYGKGLVDGALPAFRSRGGKPVLIETFQAGERSFETLAAKLAGEGIDVLFIGGYQADAAQIVTDLAAVGERPTVVGGDALMVDDYLGLAGDAAEGTVFAAPADLIGAGDAAGFAGYARRAQAAVEVWAAAAGEAGSLAGPDVAAEIAAGSFDTVLGEISFDAAGDSDLPGYALYQWRGGRIAALR</sequence>
<dbReference type="SUPFAM" id="SSF53822">
    <property type="entry name" value="Periplasmic binding protein-like I"/>
    <property type="match status" value="1"/>
</dbReference>
<evidence type="ECO:0000313" key="7">
    <source>
        <dbReference type="EMBL" id="MBH0236938.1"/>
    </source>
</evidence>
<reference evidence="7" key="1">
    <citation type="submission" date="2020-12" db="EMBL/GenBank/DDBJ databases">
        <title>Methylobrevis albus sp. nov., isolated from fresh water lack sediment.</title>
        <authorList>
            <person name="Zou Q."/>
        </authorList>
    </citation>
    <scope>NUCLEOTIDE SEQUENCE</scope>
    <source>
        <strain evidence="7">L22</strain>
    </source>
</reference>
<keyword evidence="4" id="KW-0029">Amino-acid transport</keyword>
<accession>A0A931I0Y7</accession>
<keyword evidence="8" id="KW-1185">Reference proteome</keyword>
<dbReference type="AlphaFoldDB" id="A0A931I0Y7"/>
<comment type="caution">
    <text evidence="7">The sequence shown here is derived from an EMBL/GenBank/DDBJ whole genome shotgun (WGS) entry which is preliminary data.</text>
</comment>
<evidence type="ECO:0000256" key="4">
    <source>
        <dbReference type="ARBA" id="ARBA00022970"/>
    </source>
</evidence>
<protein>
    <submittedName>
        <fullName evidence="7">Branched-chain amino acid ABC transporter substrate-binding protein</fullName>
    </submittedName>
</protein>
<proteinExistence type="inferred from homology"/>
<feature type="signal peptide" evidence="5">
    <location>
        <begin position="1"/>
        <end position="27"/>
    </location>
</feature>
<keyword evidence="2" id="KW-0813">Transport</keyword>